<dbReference type="PANTHER" id="PTHR48020:SF49">
    <property type="entry name" value="SUGAR TRANSPORTER"/>
    <property type="match status" value="1"/>
</dbReference>
<evidence type="ECO:0000256" key="6">
    <source>
        <dbReference type="ARBA" id="ARBA00022989"/>
    </source>
</evidence>
<comment type="similarity">
    <text evidence="2">Belongs to the major facilitator superfamily. Sugar transporter (TC 2.A.1.1) family.</text>
</comment>
<evidence type="ECO:0000313" key="19">
    <source>
        <dbReference type="Proteomes" id="UP000626109"/>
    </source>
</evidence>
<feature type="non-terminal residue" evidence="18">
    <location>
        <position position="427"/>
    </location>
</feature>
<evidence type="ECO:0000256" key="14">
    <source>
        <dbReference type="ARBA" id="ARBA00044780"/>
    </source>
</evidence>
<evidence type="ECO:0000256" key="9">
    <source>
        <dbReference type="ARBA" id="ARBA00044648"/>
    </source>
</evidence>
<keyword evidence="4" id="KW-0813">Transport</keyword>
<feature type="transmembrane region" description="Helical" evidence="16">
    <location>
        <begin position="352"/>
        <end position="382"/>
    </location>
</feature>
<gene>
    <name evidence="18" type="ORF">PGLA2088_LOCUS1977</name>
</gene>
<comment type="catalytic activity">
    <reaction evidence="11">
        <text>D-mannose(out) = D-mannose(in)</text>
        <dbReference type="Rhea" id="RHEA:78391"/>
        <dbReference type="ChEBI" id="CHEBI:4208"/>
    </reaction>
    <physiologicalReaction direction="left-to-right" evidence="11">
        <dbReference type="Rhea" id="RHEA:78392"/>
    </physiologicalReaction>
</comment>
<feature type="compositionally biased region" description="Basic and acidic residues" evidence="15">
    <location>
        <begin position="40"/>
        <end position="56"/>
    </location>
</feature>
<comment type="catalytic activity">
    <reaction evidence="8">
        <text>D-galactose(in) = D-galactose(out)</text>
        <dbReference type="Rhea" id="RHEA:34915"/>
        <dbReference type="ChEBI" id="CHEBI:4139"/>
    </reaction>
    <physiologicalReaction direction="right-to-left" evidence="8">
        <dbReference type="Rhea" id="RHEA:34917"/>
    </physiologicalReaction>
</comment>
<dbReference type="InterPro" id="IPR005828">
    <property type="entry name" value="MFS_sugar_transport-like"/>
</dbReference>
<feature type="region of interest" description="Disordered" evidence="15">
    <location>
        <begin position="36"/>
        <end position="56"/>
    </location>
</feature>
<dbReference type="Pfam" id="PF00083">
    <property type="entry name" value="Sugar_tr"/>
    <property type="match status" value="1"/>
</dbReference>
<feature type="transmembrane region" description="Helical" evidence="16">
    <location>
        <begin position="221"/>
        <end position="242"/>
    </location>
</feature>
<dbReference type="InterPro" id="IPR020846">
    <property type="entry name" value="MFS_dom"/>
</dbReference>
<dbReference type="PROSITE" id="PS00217">
    <property type="entry name" value="SUGAR_TRANSPORT_2"/>
    <property type="match status" value="1"/>
</dbReference>
<dbReference type="InterPro" id="IPR003663">
    <property type="entry name" value="Sugar/inositol_transpt"/>
</dbReference>
<feature type="domain" description="Major facilitator superfamily (MFS) profile" evidence="17">
    <location>
        <begin position="68"/>
        <end position="427"/>
    </location>
</feature>
<proteinExistence type="inferred from homology"/>
<accession>A0A813HNI6</accession>
<evidence type="ECO:0000256" key="1">
    <source>
        <dbReference type="ARBA" id="ARBA00004141"/>
    </source>
</evidence>
<comment type="catalytic activity">
    <reaction evidence="12">
        <text>D-glucosamine(out) = D-glucosamine(in)</text>
        <dbReference type="Rhea" id="RHEA:78423"/>
        <dbReference type="ChEBI" id="CHEBI:58723"/>
    </reaction>
    <physiologicalReaction direction="left-to-right" evidence="12">
        <dbReference type="Rhea" id="RHEA:78424"/>
    </physiologicalReaction>
</comment>
<feature type="transmembrane region" description="Helical" evidence="16">
    <location>
        <begin position="63"/>
        <end position="84"/>
    </location>
</feature>
<evidence type="ECO:0000256" key="11">
    <source>
        <dbReference type="ARBA" id="ARBA00044662"/>
    </source>
</evidence>
<dbReference type="Gene3D" id="1.20.1250.20">
    <property type="entry name" value="MFS general substrate transporter like domains"/>
    <property type="match status" value="1"/>
</dbReference>
<comment type="subcellular location">
    <subcellularLocation>
        <location evidence="1">Membrane</location>
        <topology evidence="1">Multi-pass membrane protein</topology>
    </subcellularLocation>
</comment>
<evidence type="ECO:0000256" key="7">
    <source>
        <dbReference type="ARBA" id="ARBA00023136"/>
    </source>
</evidence>
<dbReference type="Proteomes" id="UP000626109">
    <property type="component" value="Unassembled WGS sequence"/>
</dbReference>
<feature type="transmembrane region" description="Helical" evidence="16">
    <location>
        <begin position="388"/>
        <end position="410"/>
    </location>
</feature>
<dbReference type="AlphaFoldDB" id="A0A813HNI6"/>
<evidence type="ECO:0000256" key="8">
    <source>
        <dbReference type="ARBA" id="ARBA00044637"/>
    </source>
</evidence>
<organism evidence="18 19">
    <name type="scientific">Polarella glacialis</name>
    <name type="common">Dinoflagellate</name>
    <dbReference type="NCBI Taxonomy" id="89957"/>
    <lineage>
        <taxon>Eukaryota</taxon>
        <taxon>Sar</taxon>
        <taxon>Alveolata</taxon>
        <taxon>Dinophyceae</taxon>
        <taxon>Suessiales</taxon>
        <taxon>Suessiaceae</taxon>
        <taxon>Polarella</taxon>
    </lineage>
</organism>
<feature type="transmembrane region" description="Helical" evidence="16">
    <location>
        <begin position="192"/>
        <end position="215"/>
    </location>
</feature>
<dbReference type="InterPro" id="IPR050814">
    <property type="entry name" value="Myo-inositol_Transporter"/>
</dbReference>
<evidence type="ECO:0000256" key="15">
    <source>
        <dbReference type="SAM" id="MobiDB-lite"/>
    </source>
</evidence>
<dbReference type="SUPFAM" id="SSF103473">
    <property type="entry name" value="MFS general substrate transporter"/>
    <property type="match status" value="1"/>
</dbReference>
<evidence type="ECO:0000256" key="12">
    <source>
        <dbReference type="ARBA" id="ARBA00044668"/>
    </source>
</evidence>
<dbReference type="GO" id="GO:0022857">
    <property type="term" value="F:transmembrane transporter activity"/>
    <property type="evidence" value="ECO:0007669"/>
    <property type="project" value="InterPro"/>
</dbReference>
<evidence type="ECO:0000256" key="13">
    <source>
        <dbReference type="ARBA" id="ARBA00044710"/>
    </source>
</evidence>
<comment type="caution">
    <text evidence="18">The sequence shown here is derived from an EMBL/GenBank/DDBJ whole genome shotgun (WGS) entry which is preliminary data.</text>
</comment>
<evidence type="ECO:0000259" key="17">
    <source>
        <dbReference type="PROSITE" id="PS50850"/>
    </source>
</evidence>
<evidence type="ECO:0000256" key="5">
    <source>
        <dbReference type="ARBA" id="ARBA00022692"/>
    </source>
</evidence>
<feature type="transmembrane region" description="Helical" evidence="16">
    <location>
        <begin position="159"/>
        <end position="180"/>
    </location>
</feature>
<evidence type="ECO:0000256" key="10">
    <source>
        <dbReference type="ARBA" id="ARBA00044656"/>
    </source>
</evidence>
<dbReference type="InterPro" id="IPR005829">
    <property type="entry name" value="Sugar_transporter_CS"/>
</dbReference>
<dbReference type="PROSITE" id="PS50850">
    <property type="entry name" value="MFS"/>
    <property type="match status" value="1"/>
</dbReference>
<keyword evidence="7 16" id="KW-0472">Membrane</keyword>
<evidence type="ECO:0000256" key="3">
    <source>
        <dbReference type="ARBA" id="ARBA00011738"/>
    </source>
</evidence>
<comment type="catalytic activity">
    <reaction evidence="10">
        <text>D-xylose(out) = D-xylose(in)</text>
        <dbReference type="Rhea" id="RHEA:78427"/>
        <dbReference type="ChEBI" id="CHEBI:53455"/>
    </reaction>
    <physiologicalReaction direction="left-to-right" evidence="10">
        <dbReference type="Rhea" id="RHEA:78428"/>
    </physiologicalReaction>
</comment>
<feature type="transmembrane region" description="Helical" evidence="16">
    <location>
        <begin position="104"/>
        <end position="121"/>
    </location>
</feature>
<comment type="subunit">
    <text evidence="3">Homodimer.</text>
</comment>
<keyword evidence="5 16" id="KW-0812">Transmembrane</keyword>
<dbReference type="InterPro" id="IPR036259">
    <property type="entry name" value="MFS_trans_sf"/>
</dbReference>
<name>A0A813HNI6_POLGL</name>
<sequence>ELALRTLALRLAPSCLTLAHGRPSCHIKPTVGQDVSEVSASKDARNEVSASKDGRKLPDGPPLFMYLMAGCAALNSTNIGFDIGASTGVALLLQEEWQLTDGQVGLFMGSFSFVAAFGGLSSQAVSDRLGRRWTFAVTQVVLLVGLAIMASAVSFGMLMVGRVFVGLAVGFGLAVDPLYITELAPAQHRGRLTSWPEIATNLGILLGFVVNWAFADIDHAISWRLMLAVGGILPIALLVLSLKVMPESPRWLISKGRVEEATLVLRSSHPQSEDIAAVVEAIQSEISEEQLNESSGWAPLFCPDKVTKRLLLIGIGVAFSQQISGVDCVLACCCSCCYCWCCCGRCFCSCCLVVVVVLVVVVIVVVVVVVVVVVLLLLLLLFPSLMVLLLLVVAAMIVFCLVLLFHVAICNSDLLHPASKYSLHAFT</sequence>
<evidence type="ECO:0000256" key="2">
    <source>
        <dbReference type="ARBA" id="ARBA00010992"/>
    </source>
</evidence>
<protein>
    <recommendedName>
        <fullName evidence="14">Hexose transporter 1</fullName>
    </recommendedName>
</protein>
<comment type="catalytic activity">
    <reaction evidence="9">
        <text>D-glucose(out) = D-glucose(in)</text>
        <dbReference type="Rhea" id="RHEA:60376"/>
        <dbReference type="ChEBI" id="CHEBI:4167"/>
    </reaction>
    <physiologicalReaction direction="left-to-right" evidence="9">
        <dbReference type="Rhea" id="RHEA:60377"/>
    </physiologicalReaction>
</comment>
<dbReference type="PRINTS" id="PR00171">
    <property type="entry name" value="SUGRTRNSPORT"/>
</dbReference>
<evidence type="ECO:0000256" key="16">
    <source>
        <dbReference type="SAM" id="Phobius"/>
    </source>
</evidence>
<evidence type="ECO:0000256" key="4">
    <source>
        <dbReference type="ARBA" id="ARBA00022448"/>
    </source>
</evidence>
<feature type="transmembrane region" description="Helical" evidence="16">
    <location>
        <begin position="133"/>
        <end position="153"/>
    </location>
</feature>
<dbReference type="PANTHER" id="PTHR48020">
    <property type="entry name" value="PROTON MYO-INOSITOL COTRANSPORTER"/>
    <property type="match status" value="1"/>
</dbReference>
<evidence type="ECO:0000313" key="18">
    <source>
        <dbReference type="EMBL" id="CAE8639657.1"/>
    </source>
</evidence>
<keyword evidence="6 16" id="KW-1133">Transmembrane helix</keyword>
<dbReference type="EMBL" id="CAJNNW010001556">
    <property type="protein sequence ID" value="CAE8639657.1"/>
    <property type="molecule type" value="Genomic_DNA"/>
</dbReference>
<dbReference type="GO" id="GO:0016020">
    <property type="term" value="C:membrane"/>
    <property type="evidence" value="ECO:0007669"/>
    <property type="project" value="UniProtKB-SubCell"/>
</dbReference>
<comment type="catalytic activity">
    <reaction evidence="13">
        <text>D-fructose(out) = D-fructose(in)</text>
        <dbReference type="Rhea" id="RHEA:60372"/>
        <dbReference type="ChEBI" id="CHEBI:37721"/>
    </reaction>
    <physiologicalReaction direction="left-to-right" evidence="13">
        <dbReference type="Rhea" id="RHEA:60373"/>
    </physiologicalReaction>
</comment>
<reference evidence="18" key="1">
    <citation type="submission" date="2021-02" db="EMBL/GenBank/DDBJ databases">
        <authorList>
            <person name="Dougan E. K."/>
            <person name="Rhodes N."/>
            <person name="Thang M."/>
            <person name="Chan C."/>
        </authorList>
    </citation>
    <scope>NUCLEOTIDE SEQUENCE</scope>
</reference>